<dbReference type="AlphaFoldDB" id="A0A3M0J2R7"/>
<feature type="compositionally biased region" description="Basic residues" evidence="1">
    <location>
        <begin position="111"/>
        <end position="121"/>
    </location>
</feature>
<reference evidence="2 3" key="1">
    <citation type="submission" date="2018-07" db="EMBL/GenBank/DDBJ databases">
        <title>A high quality draft genome assembly of the barn swallow (H. rustica rustica).</title>
        <authorList>
            <person name="Formenti G."/>
            <person name="Chiara M."/>
            <person name="Poveda L."/>
            <person name="Francoijs K.-J."/>
            <person name="Bonisoli-Alquati A."/>
            <person name="Canova L."/>
            <person name="Gianfranceschi L."/>
            <person name="Horner D.S."/>
            <person name="Saino N."/>
        </authorList>
    </citation>
    <scope>NUCLEOTIDE SEQUENCE [LARGE SCALE GENOMIC DNA]</scope>
    <source>
        <strain evidence="2">Chelidonia</strain>
        <tissue evidence="2">Blood</tissue>
    </source>
</reference>
<feature type="compositionally biased region" description="Basic and acidic residues" evidence="1">
    <location>
        <begin position="272"/>
        <end position="327"/>
    </location>
</feature>
<proteinExistence type="predicted"/>
<feature type="region of interest" description="Disordered" evidence="1">
    <location>
        <begin position="105"/>
        <end position="150"/>
    </location>
</feature>
<gene>
    <name evidence="2" type="ORF">DUI87_28504</name>
</gene>
<dbReference type="Proteomes" id="UP000269221">
    <property type="component" value="Unassembled WGS sequence"/>
</dbReference>
<feature type="compositionally biased region" description="Basic and acidic residues" evidence="1">
    <location>
        <begin position="122"/>
        <end position="150"/>
    </location>
</feature>
<keyword evidence="3" id="KW-1185">Reference proteome</keyword>
<comment type="caution">
    <text evidence="2">The sequence shown here is derived from an EMBL/GenBank/DDBJ whole genome shotgun (WGS) entry which is preliminary data.</text>
</comment>
<organism evidence="2 3">
    <name type="scientific">Hirundo rustica rustica</name>
    <dbReference type="NCBI Taxonomy" id="333673"/>
    <lineage>
        <taxon>Eukaryota</taxon>
        <taxon>Metazoa</taxon>
        <taxon>Chordata</taxon>
        <taxon>Craniata</taxon>
        <taxon>Vertebrata</taxon>
        <taxon>Euteleostomi</taxon>
        <taxon>Archelosauria</taxon>
        <taxon>Archosauria</taxon>
        <taxon>Dinosauria</taxon>
        <taxon>Saurischia</taxon>
        <taxon>Theropoda</taxon>
        <taxon>Coelurosauria</taxon>
        <taxon>Aves</taxon>
        <taxon>Neognathae</taxon>
        <taxon>Neoaves</taxon>
        <taxon>Telluraves</taxon>
        <taxon>Australaves</taxon>
        <taxon>Passeriformes</taxon>
        <taxon>Sylvioidea</taxon>
        <taxon>Hirundinidae</taxon>
        <taxon>Hirundo</taxon>
    </lineage>
</organism>
<evidence type="ECO:0000256" key="1">
    <source>
        <dbReference type="SAM" id="MobiDB-lite"/>
    </source>
</evidence>
<sequence length="345" mass="39865">MGGTKAPAAIWVSQREDAPLNHTLICSQLIQVTRNNQIIKIQEAQGIQDHSVWSVSKPDSSTKSTPVQQVMEFLDKGNALDTISGGCEGAFDTVSHRELISDAEENEDYRRAKRRGRNPIKTRKELVQSRHPKPPKESTATKKCNGEKPRSSFQSSFQLLQDMNHVNRIAAAVVLLMNQLQAEEPVRIPVCSAGLILTQDSCGSAAWLAENILGGHLASSLLPVGASSFEIPNYLSEVIAKIILQSWRDLQNLLVYESKRFRRVIRAQQGEEKRREEKRREEKRREEKRREEKRREEKRRREERREEEKRREEKRREEKRREEREDSLPSLMSFSLLLETQARHI</sequence>
<evidence type="ECO:0000313" key="2">
    <source>
        <dbReference type="EMBL" id="RMB95062.1"/>
    </source>
</evidence>
<evidence type="ECO:0000313" key="3">
    <source>
        <dbReference type="Proteomes" id="UP000269221"/>
    </source>
</evidence>
<feature type="region of interest" description="Disordered" evidence="1">
    <location>
        <begin position="272"/>
        <end position="328"/>
    </location>
</feature>
<dbReference type="EMBL" id="QRBI01000190">
    <property type="protein sequence ID" value="RMB95062.1"/>
    <property type="molecule type" value="Genomic_DNA"/>
</dbReference>
<protein>
    <submittedName>
        <fullName evidence="2">Uncharacterized protein</fullName>
    </submittedName>
</protein>
<name>A0A3M0J2R7_HIRRU</name>
<accession>A0A3M0J2R7</accession>